<dbReference type="RefSeq" id="WP_346820246.1">
    <property type="nucleotide sequence ID" value="NZ_JBDKWZ010000003.1"/>
</dbReference>
<dbReference type="EMBL" id="JBDKWZ010000003">
    <property type="protein sequence ID" value="MEN7547458.1"/>
    <property type="molecule type" value="Genomic_DNA"/>
</dbReference>
<proteinExistence type="predicted"/>
<dbReference type="Proteomes" id="UP001403385">
    <property type="component" value="Unassembled WGS sequence"/>
</dbReference>
<gene>
    <name evidence="2" type="ORF">AAG747_06045</name>
</gene>
<organism evidence="2 3">
    <name type="scientific">Rapidithrix thailandica</name>
    <dbReference type="NCBI Taxonomy" id="413964"/>
    <lineage>
        <taxon>Bacteria</taxon>
        <taxon>Pseudomonadati</taxon>
        <taxon>Bacteroidota</taxon>
        <taxon>Cytophagia</taxon>
        <taxon>Cytophagales</taxon>
        <taxon>Flammeovirgaceae</taxon>
        <taxon>Rapidithrix</taxon>
    </lineage>
</organism>
<comment type="caution">
    <text evidence="2">The sequence shown here is derived from an EMBL/GenBank/DDBJ whole genome shotgun (WGS) entry which is preliminary data.</text>
</comment>
<evidence type="ECO:0000313" key="3">
    <source>
        <dbReference type="Proteomes" id="UP001403385"/>
    </source>
</evidence>
<evidence type="ECO:0000256" key="1">
    <source>
        <dbReference type="SAM" id="Coils"/>
    </source>
</evidence>
<evidence type="ECO:0000313" key="2">
    <source>
        <dbReference type="EMBL" id="MEN7547458.1"/>
    </source>
</evidence>
<reference evidence="2 3" key="1">
    <citation type="submission" date="2024-04" db="EMBL/GenBank/DDBJ databases">
        <title>Novel genus in family Flammeovirgaceae.</title>
        <authorList>
            <person name="Nguyen T.H."/>
            <person name="Vuong T.Q."/>
            <person name="Le H."/>
            <person name="Kim S.-G."/>
        </authorList>
    </citation>
    <scope>NUCLEOTIDE SEQUENCE [LARGE SCALE GENOMIC DNA]</scope>
    <source>
        <strain evidence="2 3">JCM 23209</strain>
    </source>
</reference>
<dbReference type="Gene3D" id="1.20.5.1700">
    <property type="match status" value="1"/>
</dbReference>
<accession>A0AAW9S802</accession>
<protein>
    <submittedName>
        <fullName evidence="2">Ezrin/radixin/moesin family protein</fullName>
    </submittedName>
</protein>
<feature type="coiled-coil region" evidence="1">
    <location>
        <begin position="23"/>
        <end position="114"/>
    </location>
</feature>
<name>A0AAW9S802_9BACT</name>
<dbReference type="SUPFAM" id="SSF90257">
    <property type="entry name" value="Myosin rod fragments"/>
    <property type="match status" value="1"/>
</dbReference>
<keyword evidence="1" id="KW-0175">Coiled coil</keyword>
<dbReference type="AlphaFoldDB" id="A0AAW9S802"/>
<keyword evidence="3" id="KW-1185">Reference proteome</keyword>
<sequence length="208" mass="23983">MKHALLAILLIWGMGILAVVDVSAQSKAERKAKKKEMKKWKRKLKGVDPIKFKEMTEDYNMLKGEVAGLKSQVGKLQKEAQDATSQLGSKNEQISSLEQKLKDLQEDCDNNVSNTGDDYTKGVVYKVQIGAFRNKDLSQFQEKGNFWTEDEDGLKKYTIGYFRDYWEADTFKKYLREMGVKDAWIVAYDNNERKDIKEVLEMSSTQEN</sequence>